<accession>A0A0N8KQP5</accession>
<protein>
    <submittedName>
        <fullName evidence="1">Serine dehydrogenase proteinase</fullName>
    </submittedName>
</protein>
<dbReference type="Proteomes" id="UP000050360">
    <property type="component" value="Unassembled WGS sequence"/>
</dbReference>
<evidence type="ECO:0000313" key="1">
    <source>
        <dbReference type="EMBL" id="KPQ42714.1"/>
    </source>
</evidence>
<reference evidence="1 2" key="1">
    <citation type="submission" date="2015-09" db="EMBL/GenBank/DDBJ databases">
        <title>A metagenomics-based metabolic model of nitrate-dependent anaerobic oxidation of methane by Methanoperedens-like archaea.</title>
        <authorList>
            <person name="Arshad A."/>
            <person name="Speth D.R."/>
            <person name="De Graaf R.M."/>
            <person name="Op Den Camp H.J."/>
            <person name="Jetten M.S."/>
            <person name="Welte C.U."/>
        </authorList>
    </citation>
    <scope>NUCLEOTIDE SEQUENCE [LARGE SCALE GENOMIC DNA]</scope>
</reference>
<dbReference type="NCBIfam" id="NF047768">
    <property type="entry name" value="Clp_like_SDH"/>
    <property type="match status" value="1"/>
</dbReference>
<gene>
    <name evidence="1" type="ORF">MPEBLZ_02731</name>
</gene>
<name>A0A0N8KQP5_9EURY</name>
<dbReference type="SUPFAM" id="SSF52096">
    <property type="entry name" value="ClpP/crotonase"/>
    <property type="match status" value="1"/>
</dbReference>
<dbReference type="InterPro" id="IPR029045">
    <property type="entry name" value="ClpP/crotonase-like_dom_sf"/>
</dbReference>
<dbReference type="Gene3D" id="3.90.226.10">
    <property type="entry name" value="2-enoyl-CoA Hydratase, Chain A, domain 1"/>
    <property type="match status" value="1"/>
</dbReference>
<organism evidence="1 2">
    <name type="scientific">Candidatus Methanoperedens nitratireducens</name>
    <dbReference type="NCBI Taxonomy" id="1392998"/>
    <lineage>
        <taxon>Archaea</taxon>
        <taxon>Methanobacteriati</taxon>
        <taxon>Methanobacteriota</taxon>
        <taxon>Stenosarchaea group</taxon>
        <taxon>Methanomicrobia</taxon>
        <taxon>Methanosarcinales</taxon>
        <taxon>ANME-2 cluster</taxon>
        <taxon>Candidatus Methanoperedentaceae</taxon>
        <taxon>Candidatus Methanoperedens</taxon>
    </lineage>
</organism>
<dbReference type="GO" id="GO:0016020">
    <property type="term" value="C:membrane"/>
    <property type="evidence" value="ECO:0007669"/>
    <property type="project" value="InterPro"/>
</dbReference>
<sequence length="284" mass="32050">MTEKCIYCGMEIEGKGIIKKIDDEDIKFCSRHCAVMFDGLEKKGRMKAAIMAERNAIIEDIEKERGTRVITMIHRREPWEEKDDSQINIEDTEHVLMRIRQTPEDVDLMLHTPGGFVLASEMIAMAVKNHPAKVTVIIPFYAMSGGTLIALAANEIMMEKDSVLGPVDPQLGGFPAGALISLPEKKPVETISDDYIMLSEEARKSLIRVQKMVMWLLEDKMDKENAEELAEFLTGGYMTHDMPIVFDVAKSFGLNVKQGIPKKIYELIRTFEFGACSRPQSAKY</sequence>
<comment type="caution">
    <text evidence="1">The sequence shown here is derived from an EMBL/GenBank/DDBJ whole genome shotgun (WGS) entry which is preliminary data.</text>
</comment>
<dbReference type="InterPro" id="IPR002825">
    <property type="entry name" value="Pept_S49_ser-pept_pro"/>
</dbReference>
<proteinExistence type="predicted"/>
<dbReference type="AlphaFoldDB" id="A0A0N8KQP5"/>
<dbReference type="PANTHER" id="PTHR35984:SF1">
    <property type="entry name" value="PERIPLASMIC SERINE PROTEASE"/>
    <property type="match status" value="1"/>
</dbReference>
<dbReference type="EMBL" id="LKCM01000209">
    <property type="protein sequence ID" value="KPQ42714.1"/>
    <property type="molecule type" value="Genomic_DNA"/>
</dbReference>
<evidence type="ECO:0000313" key="2">
    <source>
        <dbReference type="Proteomes" id="UP000050360"/>
    </source>
</evidence>
<dbReference type="Pfam" id="PF01972">
    <property type="entry name" value="SDH_protease"/>
    <property type="match status" value="1"/>
</dbReference>
<dbReference type="PANTHER" id="PTHR35984">
    <property type="entry name" value="PERIPLASMIC SERINE PROTEASE"/>
    <property type="match status" value="1"/>
</dbReference>